<evidence type="ECO:0000313" key="1">
    <source>
        <dbReference type="EMBL" id="TKR93465.1"/>
    </source>
</evidence>
<dbReference type="InterPro" id="IPR019734">
    <property type="entry name" value="TPR_rpt"/>
</dbReference>
<dbReference type="GO" id="GO:0005829">
    <property type="term" value="C:cytosol"/>
    <property type="evidence" value="ECO:0007669"/>
    <property type="project" value="TreeGrafter"/>
</dbReference>
<dbReference type="STRING" id="34508.A0A4V6XWK5"/>
<dbReference type="PANTHER" id="PTHR46035:SF1">
    <property type="entry name" value="TETRATRICOPEPTIDE REPEAT PROTEIN 4"/>
    <property type="match status" value="1"/>
</dbReference>
<dbReference type="PANTHER" id="PTHR46035">
    <property type="entry name" value="TETRATRICOPEPTIDE REPEAT PROTEIN 4"/>
    <property type="match status" value="1"/>
</dbReference>
<accession>A0A4V6XWK5</accession>
<dbReference type="AlphaFoldDB" id="A0A4V6XWK5"/>
<dbReference type="SMART" id="SM00028">
    <property type="entry name" value="TPR"/>
    <property type="match status" value="2"/>
</dbReference>
<reference evidence="1 2" key="2">
    <citation type="journal article" date="2019" name="G3 (Bethesda)">
        <title>Hybrid Assembly of the Genome of the Entomopathogenic Nematode Steinernema carpocapsae Identifies the X-Chromosome.</title>
        <authorList>
            <person name="Serra L."/>
            <person name="Macchietto M."/>
            <person name="Macias-Munoz A."/>
            <person name="McGill C.J."/>
            <person name="Rodriguez I.M."/>
            <person name="Rodriguez B."/>
            <person name="Murad R."/>
            <person name="Mortazavi A."/>
        </authorList>
    </citation>
    <scope>NUCLEOTIDE SEQUENCE [LARGE SCALE GENOMIC DNA]</scope>
    <source>
        <strain evidence="1 2">ALL</strain>
    </source>
</reference>
<name>A0A4V6XWK5_STECR</name>
<organism evidence="1 2">
    <name type="scientific">Steinernema carpocapsae</name>
    <name type="common">Entomopathogenic nematode</name>
    <dbReference type="NCBI Taxonomy" id="34508"/>
    <lineage>
        <taxon>Eukaryota</taxon>
        <taxon>Metazoa</taxon>
        <taxon>Ecdysozoa</taxon>
        <taxon>Nematoda</taxon>
        <taxon>Chromadorea</taxon>
        <taxon>Rhabditida</taxon>
        <taxon>Tylenchina</taxon>
        <taxon>Panagrolaimomorpha</taxon>
        <taxon>Strongyloidoidea</taxon>
        <taxon>Steinernematidae</taxon>
        <taxon>Steinernema</taxon>
    </lineage>
</organism>
<evidence type="ECO:0008006" key="3">
    <source>
        <dbReference type="Google" id="ProtNLM"/>
    </source>
</evidence>
<dbReference type="Proteomes" id="UP000298663">
    <property type="component" value="Unassembled WGS sequence"/>
</dbReference>
<dbReference type="GO" id="GO:0030544">
    <property type="term" value="F:Hsp70 protein binding"/>
    <property type="evidence" value="ECO:0007669"/>
    <property type="project" value="TreeGrafter"/>
</dbReference>
<dbReference type="GO" id="GO:0005634">
    <property type="term" value="C:nucleus"/>
    <property type="evidence" value="ECO:0007669"/>
    <property type="project" value="TreeGrafter"/>
</dbReference>
<dbReference type="SUPFAM" id="SSF48452">
    <property type="entry name" value="TPR-like"/>
    <property type="match status" value="1"/>
</dbReference>
<keyword evidence="2" id="KW-1185">Reference proteome</keyword>
<reference evidence="1 2" key="1">
    <citation type="journal article" date="2015" name="Genome Biol.">
        <title>Comparative genomics of Steinernema reveals deeply conserved gene regulatory networks.</title>
        <authorList>
            <person name="Dillman A.R."/>
            <person name="Macchietto M."/>
            <person name="Porter C.F."/>
            <person name="Rogers A."/>
            <person name="Williams B."/>
            <person name="Antoshechkin I."/>
            <person name="Lee M.M."/>
            <person name="Goodwin Z."/>
            <person name="Lu X."/>
            <person name="Lewis E.E."/>
            <person name="Goodrich-Blair H."/>
            <person name="Stock S.P."/>
            <person name="Adams B.J."/>
            <person name="Sternberg P.W."/>
            <person name="Mortazavi A."/>
        </authorList>
    </citation>
    <scope>NUCLEOTIDE SEQUENCE [LARGE SCALE GENOMIC DNA]</scope>
    <source>
        <strain evidence="1 2">ALL</strain>
    </source>
</reference>
<dbReference type="InterPro" id="IPR011990">
    <property type="entry name" value="TPR-like_helical_dom_sf"/>
</dbReference>
<protein>
    <recommendedName>
        <fullName evidence="3">Cns1/TTC4 wheel domain-containing protein</fullName>
    </recommendedName>
</protein>
<dbReference type="GO" id="GO:0051879">
    <property type="term" value="F:Hsp90 protein binding"/>
    <property type="evidence" value="ECO:0007669"/>
    <property type="project" value="TreeGrafter"/>
</dbReference>
<dbReference type="OrthoDB" id="420195at2759"/>
<gene>
    <name evidence="1" type="ORF">L596_007919</name>
</gene>
<dbReference type="Gene3D" id="1.25.40.10">
    <property type="entry name" value="Tetratricopeptide repeat domain"/>
    <property type="match status" value="1"/>
</dbReference>
<dbReference type="GO" id="GO:0006457">
    <property type="term" value="P:protein folding"/>
    <property type="evidence" value="ECO:0007669"/>
    <property type="project" value="TreeGrafter"/>
</dbReference>
<proteinExistence type="predicted"/>
<comment type="caution">
    <text evidence="1">The sequence shown here is derived from an EMBL/GenBank/DDBJ whole genome shotgun (WGS) entry which is preliminary data.</text>
</comment>
<sequence>MAEAKKVSEEKRAALAKKLDDDLDAFMDEMARRKSSDPAAKKPFNFDEWCKEIDQHPAFMTDLKPNADGEHSEFVQALQAIKYDTGETEEERRETAEGHKIEGNKHFKLKKYRWAIEAYTNGVKVFCNDKKLNSVLYANRAAANKNIGNLRSAIKDCMLAVRFDPQNGKAIVRCAECFLELGYGRETIAWVSKNIGILDKSIEGVDDELRKGQVKKLQEVSCSALKAQEVQEREERKEKMAKKREDEKKLAFMKAFKERNLKFQPPMNLEVPELFDWSYITVQISQINEETMVKMDKRGVLHWPILLQYPEHGQTNMLTDCSELSALGAIVRDCLETPEEWGRHIHYKLGNIKFFVPLDVFDEAILQEVSPKEILKTILQTKDFKIVWGMPVIQIYRTEYAQKSLKALGGGRFKVL</sequence>
<dbReference type="CDD" id="cd21377">
    <property type="entry name" value="CTWD_Cns1-like"/>
    <property type="match status" value="1"/>
</dbReference>
<evidence type="ECO:0000313" key="2">
    <source>
        <dbReference type="Proteomes" id="UP000298663"/>
    </source>
</evidence>
<dbReference type="EMBL" id="AZBU02000002">
    <property type="protein sequence ID" value="TKR93465.1"/>
    <property type="molecule type" value="Genomic_DNA"/>
</dbReference>